<evidence type="ECO:0000256" key="4">
    <source>
        <dbReference type="ARBA" id="ARBA00022691"/>
    </source>
</evidence>
<reference evidence="11 12" key="1">
    <citation type="submission" date="2017-12" db="EMBL/GenBank/DDBJ databases">
        <title>Kangiella profundi FT102 completed genome.</title>
        <authorList>
            <person name="Xu J."/>
            <person name="Wang J."/>
            <person name="Lu Y."/>
        </authorList>
    </citation>
    <scope>NUCLEOTIDE SEQUENCE [LARGE SCALE GENOMIC DNA]</scope>
    <source>
        <strain evidence="11 12">FT102</strain>
    </source>
</reference>
<dbReference type="GO" id="GO:0005737">
    <property type="term" value="C:cytoplasm"/>
    <property type="evidence" value="ECO:0007669"/>
    <property type="project" value="UniProtKB-SubCell"/>
</dbReference>
<evidence type="ECO:0000256" key="2">
    <source>
        <dbReference type="ARBA" id="ARBA00022490"/>
    </source>
</evidence>
<keyword evidence="7 9" id="KW-0411">Iron-sulfur</keyword>
<feature type="binding site" evidence="9">
    <location>
        <position position="93"/>
    </location>
    <ligand>
        <name>[4Fe-4S] cluster</name>
        <dbReference type="ChEBI" id="CHEBI:49883"/>
        <label>1</label>
    </ligand>
</feature>
<comment type="pathway">
    <text evidence="9">Protein modification; protein lipoylation via endogenous pathway; protein N(6)-(lipoyl)lysine from octanoyl-[acyl-carrier-protein]: step 2/2.</text>
</comment>
<dbReference type="KEGG" id="kpd:CW740_01425"/>
<dbReference type="FunFam" id="3.20.20.70:FF:000040">
    <property type="entry name" value="Lipoyl synthase"/>
    <property type="match status" value="1"/>
</dbReference>
<dbReference type="GO" id="GO:0051539">
    <property type="term" value="F:4 iron, 4 sulfur cluster binding"/>
    <property type="evidence" value="ECO:0007669"/>
    <property type="project" value="UniProtKB-UniRule"/>
</dbReference>
<proteinExistence type="inferred from homology"/>
<dbReference type="Pfam" id="PF16881">
    <property type="entry name" value="LIAS_N"/>
    <property type="match status" value="1"/>
</dbReference>
<keyword evidence="12" id="KW-1185">Reference proteome</keyword>
<dbReference type="SUPFAM" id="SSF102114">
    <property type="entry name" value="Radical SAM enzymes"/>
    <property type="match status" value="1"/>
</dbReference>
<dbReference type="Proteomes" id="UP000232693">
    <property type="component" value="Chromosome"/>
</dbReference>
<feature type="binding site" evidence="9">
    <location>
        <position position="328"/>
    </location>
    <ligand>
        <name>[4Fe-4S] cluster</name>
        <dbReference type="ChEBI" id="CHEBI:49883"/>
        <label>1</label>
    </ligand>
</feature>
<evidence type="ECO:0000256" key="5">
    <source>
        <dbReference type="ARBA" id="ARBA00022723"/>
    </source>
</evidence>
<name>A0A2K9AVQ9_9GAMM</name>
<evidence type="ECO:0000256" key="10">
    <source>
        <dbReference type="SAM" id="MobiDB-lite"/>
    </source>
</evidence>
<dbReference type="GO" id="GO:0046872">
    <property type="term" value="F:metal ion binding"/>
    <property type="evidence" value="ECO:0007669"/>
    <property type="project" value="UniProtKB-KW"/>
</dbReference>
<evidence type="ECO:0000313" key="12">
    <source>
        <dbReference type="Proteomes" id="UP000232693"/>
    </source>
</evidence>
<dbReference type="PIRSF" id="PIRSF005963">
    <property type="entry name" value="Lipoyl_synth"/>
    <property type="match status" value="1"/>
</dbReference>
<dbReference type="OrthoDB" id="9787898at2"/>
<dbReference type="InterPro" id="IPR007197">
    <property type="entry name" value="rSAM"/>
</dbReference>
<comment type="subcellular location">
    <subcellularLocation>
        <location evidence="9">Cytoplasm</location>
    </subcellularLocation>
</comment>
<gene>
    <name evidence="9 11" type="primary">lipA</name>
    <name evidence="11" type="ORF">CW740_01425</name>
</gene>
<dbReference type="SFLD" id="SFLDS00029">
    <property type="entry name" value="Radical_SAM"/>
    <property type="match status" value="1"/>
</dbReference>
<evidence type="ECO:0000256" key="1">
    <source>
        <dbReference type="ARBA" id="ARBA00022485"/>
    </source>
</evidence>
<dbReference type="PROSITE" id="PS51918">
    <property type="entry name" value="RADICAL_SAM"/>
    <property type="match status" value="1"/>
</dbReference>
<feature type="binding site" evidence="9">
    <location>
        <position position="88"/>
    </location>
    <ligand>
        <name>[4Fe-4S] cluster</name>
        <dbReference type="ChEBI" id="CHEBI:49883"/>
        <label>1</label>
    </ligand>
</feature>
<organism evidence="11 12">
    <name type="scientific">Kangiella profundi</name>
    <dbReference type="NCBI Taxonomy" id="1561924"/>
    <lineage>
        <taxon>Bacteria</taxon>
        <taxon>Pseudomonadati</taxon>
        <taxon>Pseudomonadota</taxon>
        <taxon>Gammaproteobacteria</taxon>
        <taxon>Kangiellales</taxon>
        <taxon>Kangiellaceae</taxon>
        <taxon>Kangiella</taxon>
    </lineage>
</organism>
<accession>A0A2K9AVQ9</accession>
<dbReference type="SMART" id="SM00729">
    <property type="entry name" value="Elp3"/>
    <property type="match status" value="1"/>
</dbReference>
<keyword evidence="3 9" id="KW-0808">Transferase</keyword>
<dbReference type="SFLD" id="SFLDF00271">
    <property type="entry name" value="lipoyl_synthase"/>
    <property type="match status" value="1"/>
</dbReference>
<feature type="compositionally biased region" description="Polar residues" evidence="10">
    <location>
        <begin position="1"/>
        <end position="20"/>
    </location>
</feature>
<evidence type="ECO:0000256" key="9">
    <source>
        <dbReference type="HAMAP-Rule" id="MF_00206"/>
    </source>
</evidence>
<dbReference type="NCBIfam" id="TIGR00510">
    <property type="entry name" value="lipA"/>
    <property type="match status" value="1"/>
</dbReference>
<dbReference type="InterPro" id="IPR006638">
    <property type="entry name" value="Elp3/MiaA/NifB-like_rSAM"/>
</dbReference>
<feature type="region of interest" description="Disordered" evidence="10">
    <location>
        <begin position="1"/>
        <end position="37"/>
    </location>
</feature>
<dbReference type="SFLD" id="SFLDG01058">
    <property type="entry name" value="lipoyl_synthase_like"/>
    <property type="match status" value="1"/>
</dbReference>
<evidence type="ECO:0000256" key="6">
    <source>
        <dbReference type="ARBA" id="ARBA00023004"/>
    </source>
</evidence>
<dbReference type="UniPathway" id="UPA00538">
    <property type="reaction ID" value="UER00593"/>
</dbReference>
<dbReference type="EMBL" id="CP025120">
    <property type="protein sequence ID" value="AUD77969.1"/>
    <property type="molecule type" value="Genomic_DNA"/>
</dbReference>
<feature type="binding site" evidence="9">
    <location>
        <position position="99"/>
    </location>
    <ligand>
        <name>[4Fe-4S] cluster</name>
        <dbReference type="ChEBI" id="CHEBI:49883"/>
        <label>1</label>
    </ligand>
</feature>
<feature type="binding site" evidence="9">
    <location>
        <position position="121"/>
    </location>
    <ligand>
        <name>[4Fe-4S] cluster</name>
        <dbReference type="ChEBI" id="CHEBI:49883"/>
        <label>2</label>
        <note>4Fe-4S-S-AdoMet</note>
    </ligand>
</feature>
<comment type="catalytic activity">
    <reaction evidence="8 9">
        <text>[[Fe-S] cluster scaffold protein carrying a second [4Fe-4S](2+) cluster] + N(6)-octanoyl-L-lysyl-[protein] + 2 oxidized [2Fe-2S]-[ferredoxin] + 2 S-adenosyl-L-methionine + 4 H(+) = [[Fe-S] cluster scaffold protein] + N(6)-[(R)-dihydrolipoyl]-L-lysyl-[protein] + 4 Fe(3+) + 2 hydrogen sulfide + 2 5'-deoxyadenosine + 2 L-methionine + 2 reduced [2Fe-2S]-[ferredoxin]</text>
        <dbReference type="Rhea" id="RHEA:16585"/>
        <dbReference type="Rhea" id="RHEA-COMP:9928"/>
        <dbReference type="Rhea" id="RHEA-COMP:10000"/>
        <dbReference type="Rhea" id="RHEA-COMP:10001"/>
        <dbReference type="Rhea" id="RHEA-COMP:10475"/>
        <dbReference type="Rhea" id="RHEA-COMP:14568"/>
        <dbReference type="Rhea" id="RHEA-COMP:14569"/>
        <dbReference type="ChEBI" id="CHEBI:15378"/>
        <dbReference type="ChEBI" id="CHEBI:17319"/>
        <dbReference type="ChEBI" id="CHEBI:29034"/>
        <dbReference type="ChEBI" id="CHEBI:29919"/>
        <dbReference type="ChEBI" id="CHEBI:33722"/>
        <dbReference type="ChEBI" id="CHEBI:33737"/>
        <dbReference type="ChEBI" id="CHEBI:33738"/>
        <dbReference type="ChEBI" id="CHEBI:57844"/>
        <dbReference type="ChEBI" id="CHEBI:59789"/>
        <dbReference type="ChEBI" id="CHEBI:78809"/>
        <dbReference type="ChEBI" id="CHEBI:83100"/>
        <dbReference type="EC" id="2.8.1.8"/>
    </reaction>
</comment>
<sequence>MSNSEPVKNQLNQSVSSNVTGKVAAKAKKVVPGQKMRAEDKMARIPVKIMPTEEMPRKPDWIRVRLPNGNQITKIKDMLRNNKLHTVCEEASCPNLPECFGHGTATFMIMGDICTRRCPFCDVAHGRPLALDPEEPQNLADSVKSMGLKYVVITSVDRDDLRDGGSAHITECVRVAKEQNPGLKVEVLVPDFRGRMEVALDLMADGLPDVFNHNLETVPRLYKQARPGADYQWSLDLLKQFKERYPGIPTKSGLMIGLGETNEEIIEVMKDLRAHGVEMLTLGQYLQPSKYHHPVMRFMPPKEFDELGKIAEEMGFTNVASGPMVRSSYHADMQAAGEKVS</sequence>
<evidence type="ECO:0000256" key="7">
    <source>
        <dbReference type="ARBA" id="ARBA00023014"/>
    </source>
</evidence>
<dbReference type="HAMAP" id="MF_00206">
    <property type="entry name" value="Lipoyl_synth"/>
    <property type="match status" value="1"/>
</dbReference>
<feature type="binding site" evidence="9">
    <location>
        <position position="118"/>
    </location>
    <ligand>
        <name>[4Fe-4S] cluster</name>
        <dbReference type="ChEBI" id="CHEBI:49883"/>
        <label>2</label>
        <note>4Fe-4S-S-AdoMet</note>
    </ligand>
</feature>
<keyword evidence="1 9" id="KW-0004">4Fe-4S</keyword>
<keyword evidence="6 9" id="KW-0408">Iron</keyword>
<comment type="similarity">
    <text evidence="9">Belongs to the radical SAM superfamily. Lipoyl synthase family.</text>
</comment>
<dbReference type="EC" id="2.8.1.8" evidence="9"/>
<feature type="binding site" evidence="9">
    <location>
        <position position="114"/>
    </location>
    <ligand>
        <name>[4Fe-4S] cluster</name>
        <dbReference type="ChEBI" id="CHEBI:49883"/>
        <label>2</label>
        <note>4Fe-4S-S-AdoMet</note>
    </ligand>
</feature>
<evidence type="ECO:0000256" key="3">
    <source>
        <dbReference type="ARBA" id="ARBA00022679"/>
    </source>
</evidence>
<comment type="cofactor">
    <cofactor evidence="9">
        <name>[4Fe-4S] cluster</name>
        <dbReference type="ChEBI" id="CHEBI:49883"/>
    </cofactor>
    <text evidence="9">Binds 2 [4Fe-4S] clusters per subunit. One cluster is coordinated with 3 cysteines and an exchangeable S-adenosyl-L-methionine.</text>
</comment>
<dbReference type="NCBIfam" id="NF004019">
    <property type="entry name" value="PRK05481.1"/>
    <property type="match status" value="1"/>
</dbReference>
<dbReference type="GO" id="GO:0009249">
    <property type="term" value="P:protein lipoylation"/>
    <property type="evidence" value="ECO:0007669"/>
    <property type="project" value="UniProtKB-UniRule"/>
</dbReference>
<keyword evidence="5 9" id="KW-0479">Metal-binding</keyword>
<keyword evidence="4 9" id="KW-0949">S-adenosyl-L-methionine</keyword>
<dbReference type="InterPro" id="IPR013785">
    <property type="entry name" value="Aldolase_TIM"/>
</dbReference>
<comment type="function">
    <text evidence="9">Catalyzes the radical-mediated insertion of two sulfur atoms into the C-6 and C-8 positions of the octanoyl moiety bound to the lipoyl domains of lipoate-dependent enzymes, thereby converting the octanoylated domains into lipoylated derivatives.</text>
</comment>
<dbReference type="InterPro" id="IPR003698">
    <property type="entry name" value="Lipoyl_synth"/>
</dbReference>
<keyword evidence="2 9" id="KW-0963">Cytoplasm</keyword>
<dbReference type="InterPro" id="IPR031691">
    <property type="entry name" value="LIAS_N"/>
</dbReference>
<dbReference type="Pfam" id="PF04055">
    <property type="entry name" value="Radical_SAM"/>
    <property type="match status" value="1"/>
</dbReference>
<evidence type="ECO:0000313" key="11">
    <source>
        <dbReference type="EMBL" id="AUD77969.1"/>
    </source>
</evidence>
<protein>
    <recommendedName>
        <fullName evidence="9">Lipoyl synthase</fullName>
        <ecNumber evidence="9">2.8.1.8</ecNumber>
    </recommendedName>
    <alternativeName>
        <fullName evidence="9">Lip-syn</fullName>
        <shortName evidence="9">LS</shortName>
    </alternativeName>
    <alternativeName>
        <fullName evidence="9">Lipoate synthase</fullName>
    </alternativeName>
    <alternativeName>
        <fullName evidence="9">Lipoic acid synthase</fullName>
    </alternativeName>
    <alternativeName>
        <fullName evidence="9">Sulfur insertion protein LipA</fullName>
    </alternativeName>
</protein>
<evidence type="ECO:0000256" key="8">
    <source>
        <dbReference type="ARBA" id="ARBA00047326"/>
    </source>
</evidence>
<dbReference type="NCBIfam" id="NF009544">
    <property type="entry name" value="PRK12928.1"/>
    <property type="match status" value="1"/>
</dbReference>
<dbReference type="PANTHER" id="PTHR10949">
    <property type="entry name" value="LIPOYL SYNTHASE"/>
    <property type="match status" value="1"/>
</dbReference>
<dbReference type="PANTHER" id="PTHR10949:SF0">
    <property type="entry name" value="LIPOYL SYNTHASE, MITOCHONDRIAL"/>
    <property type="match status" value="1"/>
</dbReference>
<dbReference type="CDD" id="cd01335">
    <property type="entry name" value="Radical_SAM"/>
    <property type="match status" value="1"/>
</dbReference>
<dbReference type="InterPro" id="IPR058240">
    <property type="entry name" value="rSAM_sf"/>
</dbReference>
<dbReference type="GO" id="GO:0016992">
    <property type="term" value="F:lipoate synthase activity"/>
    <property type="evidence" value="ECO:0007669"/>
    <property type="project" value="UniProtKB-UniRule"/>
</dbReference>
<dbReference type="AlphaFoldDB" id="A0A2K9AVQ9"/>
<dbReference type="Gene3D" id="3.20.20.70">
    <property type="entry name" value="Aldolase class I"/>
    <property type="match status" value="1"/>
</dbReference>